<gene>
    <name evidence="4 7" type="primary">hemA</name>
</gene>
<feature type="domain" description="Quinate/shikimate 5-dehydrogenase/glutamyl-tRNA reductase" evidence="5">
    <location>
        <begin position="190"/>
        <end position="316"/>
    </location>
</feature>
<evidence type="ECO:0000259" key="6">
    <source>
        <dbReference type="Pfam" id="PF05201"/>
    </source>
</evidence>
<dbReference type="Pfam" id="PF01488">
    <property type="entry name" value="Shikimate_DH"/>
    <property type="match status" value="1"/>
</dbReference>
<comment type="similarity">
    <text evidence="4">Belongs to the glutamyl-tRNA reductase family.</text>
</comment>
<keyword evidence="1 4" id="KW-0521">NADP</keyword>
<dbReference type="GO" id="GO:0008883">
    <property type="term" value="F:glutamyl-tRNA reductase activity"/>
    <property type="evidence" value="ECO:0007669"/>
    <property type="project" value="UniProtKB-UniRule"/>
</dbReference>
<dbReference type="Pfam" id="PF05201">
    <property type="entry name" value="GlutR_N"/>
    <property type="match status" value="1"/>
</dbReference>
<evidence type="ECO:0000256" key="4">
    <source>
        <dbReference type="HAMAP-Rule" id="MF_00087"/>
    </source>
</evidence>
<comment type="catalytic activity">
    <reaction evidence="4">
        <text>(S)-4-amino-5-oxopentanoate + tRNA(Glu) + NADP(+) = L-glutamyl-tRNA(Glu) + NADPH + H(+)</text>
        <dbReference type="Rhea" id="RHEA:12344"/>
        <dbReference type="Rhea" id="RHEA-COMP:9663"/>
        <dbReference type="Rhea" id="RHEA-COMP:9680"/>
        <dbReference type="ChEBI" id="CHEBI:15378"/>
        <dbReference type="ChEBI" id="CHEBI:57501"/>
        <dbReference type="ChEBI" id="CHEBI:57783"/>
        <dbReference type="ChEBI" id="CHEBI:58349"/>
        <dbReference type="ChEBI" id="CHEBI:78442"/>
        <dbReference type="ChEBI" id="CHEBI:78520"/>
        <dbReference type="EC" id="1.2.1.70"/>
    </reaction>
</comment>
<dbReference type="EC" id="1.2.1.70" evidence="4"/>
<dbReference type="UniPathway" id="UPA00251">
    <property type="reaction ID" value="UER00316"/>
</dbReference>
<dbReference type="SUPFAM" id="SSF51735">
    <property type="entry name" value="NAD(P)-binding Rossmann-fold domains"/>
    <property type="match status" value="1"/>
</dbReference>
<feature type="binding site" evidence="4">
    <location>
        <begin position="208"/>
        <end position="213"/>
    </location>
    <ligand>
        <name>NADP(+)</name>
        <dbReference type="ChEBI" id="CHEBI:58349"/>
    </ligand>
</feature>
<dbReference type="GO" id="GO:0050661">
    <property type="term" value="F:NADP binding"/>
    <property type="evidence" value="ECO:0007669"/>
    <property type="project" value="InterPro"/>
</dbReference>
<keyword evidence="3 4" id="KW-0627">Porphyrin biosynthesis</keyword>
<dbReference type="Gene3D" id="3.40.50.720">
    <property type="entry name" value="NAD(P)-binding Rossmann-like Domain"/>
    <property type="match status" value="1"/>
</dbReference>
<dbReference type="InterPro" id="IPR015895">
    <property type="entry name" value="4pyrrol_synth_GluRdtase_N"/>
</dbReference>
<keyword evidence="2 4" id="KW-0560">Oxidoreductase</keyword>
<organism evidence="7">
    <name type="scientific">uncultured marine thaumarchaeote KM3_43_G12</name>
    <dbReference type="NCBI Taxonomy" id="1456151"/>
    <lineage>
        <taxon>Archaea</taxon>
        <taxon>Nitrososphaerota</taxon>
        <taxon>environmental samples</taxon>
    </lineage>
</organism>
<dbReference type="GO" id="GO:0019353">
    <property type="term" value="P:protoporphyrinogen IX biosynthetic process from glutamate"/>
    <property type="evidence" value="ECO:0007669"/>
    <property type="project" value="TreeGrafter"/>
</dbReference>
<accession>A0A075H4R2</accession>
<comment type="caution">
    <text evidence="4">Lacks conserved residue(s) required for the propagation of feature annotation.</text>
</comment>
<comment type="pathway">
    <text evidence="4">Porphyrin-containing compound metabolism; protoporphyrin-IX biosynthesis; 5-aminolevulinate from L-glutamyl-tRNA(Glu): step 1/2.</text>
</comment>
<feature type="domain" description="Glutamyl-tRNA reductase N-terminal" evidence="6">
    <location>
        <begin position="13"/>
        <end position="173"/>
    </location>
</feature>
<dbReference type="InterPro" id="IPR000343">
    <property type="entry name" value="4pyrrol_synth_GluRdtase"/>
</dbReference>
<dbReference type="SUPFAM" id="SSF69742">
    <property type="entry name" value="Glutamyl tRNA-reductase catalytic, N-terminal domain"/>
    <property type="match status" value="1"/>
</dbReference>
<comment type="domain">
    <text evidence="4">Possesses an unusual extended V-shaped dimeric structure with each monomer consisting of three distinct domains arranged along a curved 'spinal' alpha-helix. The N-terminal catalytic domain specifically recognizes the glutamate moiety of the substrate. The second domain is the NADPH-binding domain, and the third C-terminal domain is responsible for dimerization.</text>
</comment>
<evidence type="ECO:0000259" key="5">
    <source>
        <dbReference type="Pfam" id="PF01488"/>
    </source>
</evidence>
<dbReference type="Gene3D" id="3.30.460.30">
    <property type="entry name" value="Glutamyl-tRNA reductase, N-terminal domain"/>
    <property type="match status" value="1"/>
</dbReference>
<comment type="function">
    <text evidence="4">Catalyzes the NADPH-dependent reduction of glutamyl-tRNA(Glu) to glutamate 1-semialdehyde (GSA).</text>
</comment>
<proteinExistence type="inferred from homology"/>
<dbReference type="AlphaFoldDB" id="A0A075H4R2"/>
<dbReference type="FunFam" id="3.30.460.30:FF:000001">
    <property type="entry name" value="Glutamyl-tRNA reductase"/>
    <property type="match status" value="1"/>
</dbReference>
<dbReference type="InterPro" id="IPR006151">
    <property type="entry name" value="Shikm_DH/Glu-tRNA_Rdtase"/>
</dbReference>
<name>A0A075H4R2_9ARCH</name>
<feature type="site" description="Important for activity" evidence="4">
    <location>
        <position position="118"/>
    </location>
</feature>
<comment type="miscellaneous">
    <text evidence="4">During catalysis, the active site Cys acts as a nucleophile attacking the alpha-carbonyl group of tRNA-bound glutamate with the formation of a thioester intermediate between enzyme and glutamate, and the concomitant release of tRNA(Glu). The thioester intermediate is finally reduced by direct hydride transfer from NADPH, to form the product GSA.</text>
</comment>
<feature type="binding site" evidence="4">
    <location>
        <position position="128"/>
    </location>
    <ligand>
        <name>substrate</name>
    </ligand>
</feature>
<evidence type="ECO:0000256" key="2">
    <source>
        <dbReference type="ARBA" id="ARBA00023002"/>
    </source>
</evidence>
<evidence type="ECO:0000313" key="7">
    <source>
        <dbReference type="EMBL" id="AIF10160.1"/>
    </source>
</evidence>
<comment type="subunit">
    <text evidence="4">Homodimer.</text>
</comment>
<reference evidence="7" key="1">
    <citation type="journal article" date="2014" name="Genome Biol. Evol.">
        <title>Pangenome evidence for extensive interdomain horizontal transfer affecting lineage core and shell genes in uncultured planktonic thaumarchaeota and euryarchaeota.</title>
        <authorList>
            <person name="Deschamps P."/>
            <person name="Zivanovic Y."/>
            <person name="Moreira D."/>
            <person name="Rodriguez-Valera F."/>
            <person name="Lopez-Garcia P."/>
        </authorList>
    </citation>
    <scope>NUCLEOTIDE SEQUENCE</scope>
</reference>
<evidence type="ECO:0000256" key="3">
    <source>
        <dbReference type="ARBA" id="ARBA00023244"/>
    </source>
</evidence>
<dbReference type="EMBL" id="KF900883">
    <property type="protein sequence ID" value="AIF10160.1"/>
    <property type="molecule type" value="Genomic_DNA"/>
</dbReference>
<evidence type="ECO:0000256" key="1">
    <source>
        <dbReference type="ARBA" id="ARBA00022857"/>
    </source>
</evidence>
<dbReference type="HAMAP" id="MF_00087">
    <property type="entry name" value="Glu_tRNA_reductase"/>
    <property type="match status" value="1"/>
</dbReference>
<dbReference type="InterPro" id="IPR036343">
    <property type="entry name" value="GluRdtase_N_sf"/>
</dbReference>
<sequence length="364" mass="40060">MDKNNFQIMNSRVTFRNMPLYKLANFSFKDISAACKSFKENAGASECVIVQTSSRIEVFTAGSVNTGEIPDARRSEGKKLDVSKILKTWSSLVELDQFDLDHWDQTLEIYKNVDVYEHLLRLATGLESLVVGKEEILDELKKAISSAKEAKTSGKILDKLFDTCIRIATNIRDSSGIDRGAESVGDKAVKLAEESMGDVGSKHVLLIGTGEIAGLVAKSLNKKRYAFDVTSMTIERANGFSKIFSGNPIEFGGVLPELDKFDIIFVATTADAFLITFDKINRVMKKKKKGTLMMDLSEPRTVDEKVATIPGIKLVNPAQIAEMVEDSTKARKSAISTAEETIKEELPIIEATMKQLGSESLVKA</sequence>
<protein>
    <recommendedName>
        <fullName evidence="4">Glutamyl-tRNA reductase</fullName>
        <shortName evidence="4">GluTR</shortName>
        <ecNumber evidence="4">1.2.1.70</ecNumber>
    </recommendedName>
</protein>
<dbReference type="PANTHER" id="PTHR43013:SF1">
    <property type="entry name" value="GLUTAMYL-TRNA REDUCTASE"/>
    <property type="match status" value="1"/>
</dbReference>
<dbReference type="InterPro" id="IPR036291">
    <property type="entry name" value="NAD(P)-bd_dom_sf"/>
</dbReference>
<dbReference type="PANTHER" id="PTHR43013">
    <property type="entry name" value="GLUTAMYL-TRNA REDUCTASE"/>
    <property type="match status" value="1"/>
</dbReference>